<gene>
    <name evidence="5" type="ORF">HMPREF9104_02212</name>
</gene>
<reference evidence="5 6" key="1">
    <citation type="submission" date="2011-09" db="EMBL/GenBank/DDBJ databases">
        <authorList>
            <person name="Weinstock G."/>
            <person name="Sodergren E."/>
            <person name="Clifton S."/>
            <person name="Fulton L."/>
            <person name="Fulton B."/>
            <person name="Courtney L."/>
            <person name="Fronick C."/>
            <person name="Harrison M."/>
            <person name="Strong C."/>
            <person name="Farmer C."/>
            <person name="Delahaunty K."/>
            <person name="Markovic C."/>
            <person name="Hall O."/>
            <person name="Minx P."/>
            <person name="Tomlinson C."/>
            <person name="Mitreva M."/>
            <person name="Hou S."/>
            <person name="Chen J."/>
            <person name="Wollam A."/>
            <person name="Pepin K.H."/>
            <person name="Johnson M."/>
            <person name="Bhonagiri V."/>
            <person name="Zhang X."/>
            <person name="Suruliraj S."/>
            <person name="Warren W."/>
            <person name="Chinwalla A."/>
            <person name="Mardis E.R."/>
            <person name="Wilson R.K."/>
        </authorList>
    </citation>
    <scope>NUCLEOTIDE SEQUENCE [LARGE SCALE GENOMIC DNA]</scope>
    <source>
        <strain evidence="5 6">F0435</strain>
    </source>
</reference>
<name>H1LHX1_9LACO</name>
<evidence type="ECO:0000259" key="4">
    <source>
        <dbReference type="Pfam" id="PF01557"/>
    </source>
</evidence>
<dbReference type="AlphaFoldDB" id="H1LHX1"/>
<organism evidence="5 6">
    <name type="scientific">Lentilactobacillus kisonensis F0435</name>
    <dbReference type="NCBI Taxonomy" id="797516"/>
    <lineage>
        <taxon>Bacteria</taxon>
        <taxon>Bacillati</taxon>
        <taxon>Bacillota</taxon>
        <taxon>Bacilli</taxon>
        <taxon>Lactobacillales</taxon>
        <taxon>Lactobacillaceae</taxon>
        <taxon>Lentilactobacillus</taxon>
    </lineage>
</organism>
<feature type="domain" description="Fumarylacetoacetase-like C-terminal" evidence="4">
    <location>
        <begin position="113"/>
        <end position="316"/>
    </location>
</feature>
<dbReference type="PANTHER" id="PTHR42796:SF4">
    <property type="entry name" value="FUMARYLACETOACETATE HYDROLASE DOMAIN-CONTAINING PROTEIN 2A"/>
    <property type="match status" value="1"/>
</dbReference>
<proteinExistence type="inferred from homology"/>
<evidence type="ECO:0000313" key="6">
    <source>
        <dbReference type="Proteomes" id="UP000005025"/>
    </source>
</evidence>
<dbReference type="InterPro" id="IPR011234">
    <property type="entry name" value="Fumarylacetoacetase-like_C"/>
</dbReference>
<dbReference type="PATRIC" id="fig|797516.3.peg.1980"/>
<dbReference type="GO" id="GO:0046872">
    <property type="term" value="F:metal ion binding"/>
    <property type="evidence" value="ECO:0007669"/>
    <property type="project" value="UniProtKB-KW"/>
</dbReference>
<sequence length="317" mass="34858">MFRDCQPGFSLVVFLFGCILISLFVNWTMPGGVILKLAMYEKRPTFVALQNDQFWGVPIADYDSIDDILNDWQGFVSKVLIDITDEKIINNDDAKALDATQFELPVQHPRQIPAIGFNYLDHMKEMATAKPKKPNVFNKFVSSLAGPQNAIHLSSDTVDWESELVVVIGRGGRNISREDAEDAIAGYMVGQDISDRHLQSIDGAGTQFDLSKSFKHYSPVGPYISTIADTDDIVSKQVVTKVNGEVMQQAPISQMIFDIQTLVSYISGVIELYPGDLIFTGTPSGTGVGRDPQVFLKSGDLLTSEIDGIGTIATRVN</sequence>
<dbReference type="PANTHER" id="PTHR42796">
    <property type="entry name" value="FUMARYLACETOACETATE HYDROLASE DOMAIN-CONTAINING PROTEIN 2A-RELATED"/>
    <property type="match status" value="1"/>
</dbReference>
<dbReference type="InterPro" id="IPR051121">
    <property type="entry name" value="FAH"/>
</dbReference>
<dbReference type="SUPFAM" id="SSF56529">
    <property type="entry name" value="FAH"/>
    <property type="match status" value="1"/>
</dbReference>
<dbReference type="Gene3D" id="3.90.850.10">
    <property type="entry name" value="Fumarylacetoacetase-like, C-terminal domain"/>
    <property type="match status" value="1"/>
</dbReference>
<keyword evidence="3" id="KW-1133">Transmembrane helix</keyword>
<keyword evidence="3" id="KW-0812">Transmembrane</keyword>
<evidence type="ECO:0000313" key="5">
    <source>
        <dbReference type="EMBL" id="EHO50145.1"/>
    </source>
</evidence>
<dbReference type="GO" id="GO:0003824">
    <property type="term" value="F:catalytic activity"/>
    <property type="evidence" value="ECO:0007669"/>
    <property type="project" value="InterPro"/>
</dbReference>
<dbReference type="STRING" id="797516.HMPREF9104_02212"/>
<comment type="caution">
    <text evidence="5">The sequence shown here is derived from an EMBL/GenBank/DDBJ whole genome shotgun (WGS) entry which is preliminary data.</text>
</comment>
<comment type="similarity">
    <text evidence="1">Belongs to the FAH family.</text>
</comment>
<dbReference type="EMBL" id="AGRJ01000195">
    <property type="protein sequence ID" value="EHO50145.1"/>
    <property type="molecule type" value="Genomic_DNA"/>
</dbReference>
<evidence type="ECO:0000256" key="2">
    <source>
        <dbReference type="ARBA" id="ARBA00022723"/>
    </source>
</evidence>
<dbReference type="Pfam" id="PF01557">
    <property type="entry name" value="FAA_hydrolase"/>
    <property type="match status" value="1"/>
</dbReference>
<dbReference type="GO" id="GO:0044281">
    <property type="term" value="P:small molecule metabolic process"/>
    <property type="evidence" value="ECO:0007669"/>
    <property type="project" value="UniProtKB-ARBA"/>
</dbReference>
<evidence type="ECO:0000256" key="1">
    <source>
        <dbReference type="ARBA" id="ARBA00010211"/>
    </source>
</evidence>
<evidence type="ECO:0000256" key="3">
    <source>
        <dbReference type="SAM" id="Phobius"/>
    </source>
</evidence>
<dbReference type="PROSITE" id="PS51257">
    <property type="entry name" value="PROKAR_LIPOPROTEIN"/>
    <property type="match status" value="1"/>
</dbReference>
<dbReference type="HOGENOM" id="CLU_028458_3_0_9"/>
<dbReference type="Proteomes" id="UP000005025">
    <property type="component" value="Unassembled WGS sequence"/>
</dbReference>
<protein>
    <submittedName>
        <fullName evidence="5">FAH family protein</fullName>
    </submittedName>
</protein>
<accession>H1LHX1</accession>
<dbReference type="InterPro" id="IPR036663">
    <property type="entry name" value="Fumarylacetoacetase_C_sf"/>
</dbReference>
<feature type="transmembrane region" description="Helical" evidence="3">
    <location>
        <begin position="12"/>
        <end position="35"/>
    </location>
</feature>
<keyword evidence="3" id="KW-0472">Membrane</keyword>
<keyword evidence="2" id="KW-0479">Metal-binding</keyword>